<dbReference type="Proteomes" id="UP000198680">
    <property type="component" value="Unassembled WGS sequence"/>
</dbReference>
<keyword evidence="9" id="KW-0812">Transmembrane</keyword>
<feature type="transmembrane region" description="Helical" evidence="9">
    <location>
        <begin position="324"/>
        <end position="346"/>
    </location>
</feature>
<evidence type="ECO:0000313" key="11">
    <source>
        <dbReference type="EMBL" id="SDM07571.1"/>
    </source>
</evidence>
<evidence type="ECO:0000256" key="5">
    <source>
        <dbReference type="ARBA" id="ARBA00022777"/>
    </source>
</evidence>
<dbReference type="STRING" id="1137991.SAMN05660642_01562"/>
<dbReference type="InterPro" id="IPR011009">
    <property type="entry name" value="Kinase-like_dom_sf"/>
</dbReference>
<dbReference type="GO" id="GO:0005524">
    <property type="term" value="F:ATP binding"/>
    <property type="evidence" value="ECO:0007669"/>
    <property type="project" value="UniProtKB-UniRule"/>
</dbReference>
<feature type="binding site" evidence="7">
    <location>
        <position position="46"/>
    </location>
    <ligand>
        <name>ATP</name>
        <dbReference type="ChEBI" id="CHEBI:30616"/>
    </ligand>
</feature>
<evidence type="ECO:0000256" key="9">
    <source>
        <dbReference type="SAM" id="Phobius"/>
    </source>
</evidence>
<evidence type="ECO:0000259" key="10">
    <source>
        <dbReference type="PROSITE" id="PS50011"/>
    </source>
</evidence>
<dbReference type="EMBL" id="FNHE01000003">
    <property type="protein sequence ID" value="SDM07571.1"/>
    <property type="molecule type" value="Genomic_DNA"/>
</dbReference>
<keyword evidence="6 7" id="KW-0067">ATP-binding</keyword>
<dbReference type="SMART" id="SM00220">
    <property type="entry name" value="S_TKc"/>
    <property type="match status" value="1"/>
</dbReference>
<sequence>MRPQPALLDPGTSFAHYRVDSVIGRGGMGVVYLAHDVRLDRKVALKLLAPEYTSHENFRARFLRESRLAAAVDHPNIIPIYEAGDAEGQLFLAMRYVPGSDLRTELDRRTRLPLPEALDLLHQVADALDAAHAAGLVHRDVKPGNVLVDERSRQGHRHAYLTDFGLTRRSTSISGLTTSGHFLGTLDYVAPEQIRGDPVDGRADVYSFACVAYAVLAGRPPFDGEDDVALMWAHLSRVPPRAATLLPELAGGVDEALAAGLAKSPEDRPATCGALVALMEAGTPSGPPAPSPSQGPPGPPPGDEDPSHPGAVDDAPRPRSRRGWAAALAVVAALVAVAVVVGLLAFRGRGEELTTFAAEDIPYTLEVPADWVARTHEAGASSVTVLSPTDLTALFADDPAGVPSAAAAVDADPAAVVGLAIYHRPRLDGDSPVAQLPAAQALLPGRDADLRPGEREAVGDLEASAMSGTLGLGDDASLQVRVLALDSSPRQLLVFFAPPSVFAERVDTFDRVAGSLDGTG</sequence>
<dbReference type="Pfam" id="PF00069">
    <property type="entry name" value="Pkinase"/>
    <property type="match status" value="1"/>
</dbReference>
<evidence type="ECO:0000256" key="6">
    <source>
        <dbReference type="ARBA" id="ARBA00022840"/>
    </source>
</evidence>
<dbReference type="PROSITE" id="PS00108">
    <property type="entry name" value="PROTEIN_KINASE_ST"/>
    <property type="match status" value="1"/>
</dbReference>
<dbReference type="InterPro" id="IPR017441">
    <property type="entry name" value="Protein_kinase_ATP_BS"/>
</dbReference>
<keyword evidence="9" id="KW-0472">Membrane</keyword>
<name>A0A1G9QA16_9ACTN</name>
<reference evidence="12" key="1">
    <citation type="submission" date="2016-10" db="EMBL/GenBank/DDBJ databases">
        <authorList>
            <person name="Varghese N."/>
            <person name="Submissions S."/>
        </authorList>
    </citation>
    <scope>NUCLEOTIDE SEQUENCE [LARGE SCALE GENOMIC DNA]</scope>
    <source>
        <strain evidence="12">DSM 45419</strain>
    </source>
</reference>
<protein>
    <recommendedName>
        <fullName evidence="1">non-specific serine/threonine protein kinase</fullName>
        <ecNumber evidence="1">2.7.11.1</ecNumber>
    </recommendedName>
</protein>
<dbReference type="AlphaFoldDB" id="A0A1G9QA16"/>
<evidence type="ECO:0000256" key="3">
    <source>
        <dbReference type="ARBA" id="ARBA00022679"/>
    </source>
</evidence>
<keyword evidence="4 7" id="KW-0547">Nucleotide-binding</keyword>
<dbReference type="InterPro" id="IPR008271">
    <property type="entry name" value="Ser/Thr_kinase_AS"/>
</dbReference>
<dbReference type="OrthoDB" id="9762169at2"/>
<keyword evidence="12" id="KW-1185">Reference proteome</keyword>
<evidence type="ECO:0000256" key="2">
    <source>
        <dbReference type="ARBA" id="ARBA00022527"/>
    </source>
</evidence>
<dbReference type="PANTHER" id="PTHR43289:SF6">
    <property type="entry name" value="SERINE_THREONINE-PROTEIN KINASE NEKL-3"/>
    <property type="match status" value="1"/>
</dbReference>
<keyword evidence="3" id="KW-0808">Transferase</keyword>
<dbReference type="EC" id="2.7.11.1" evidence="1"/>
<evidence type="ECO:0000256" key="1">
    <source>
        <dbReference type="ARBA" id="ARBA00012513"/>
    </source>
</evidence>
<evidence type="ECO:0000256" key="4">
    <source>
        <dbReference type="ARBA" id="ARBA00022741"/>
    </source>
</evidence>
<accession>A0A1G9QA16</accession>
<keyword evidence="2 11" id="KW-0723">Serine/threonine-protein kinase</keyword>
<keyword evidence="5 11" id="KW-0418">Kinase</keyword>
<keyword evidence="9" id="KW-1133">Transmembrane helix</keyword>
<evidence type="ECO:0000256" key="7">
    <source>
        <dbReference type="PROSITE-ProRule" id="PRU10141"/>
    </source>
</evidence>
<dbReference type="RefSeq" id="WP_091215981.1">
    <property type="nucleotide sequence ID" value="NZ_FNHE01000003.1"/>
</dbReference>
<feature type="region of interest" description="Disordered" evidence="8">
    <location>
        <begin position="280"/>
        <end position="318"/>
    </location>
</feature>
<dbReference type="SUPFAM" id="SSF56112">
    <property type="entry name" value="Protein kinase-like (PK-like)"/>
    <property type="match status" value="1"/>
</dbReference>
<dbReference type="InterPro" id="IPR000719">
    <property type="entry name" value="Prot_kinase_dom"/>
</dbReference>
<dbReference type="Gene3D" id="1.10.510.10">
    <property type="entry name" value="Transferase(Phosphotransferase) domain 1"/>
    <property type="match status" value="1"/>
</dbReference>
<evidence type="ECO:0000313" key="12">
    <source>
        <dbReference type="Proteomes" id="UP000198680"/>
    </source>
</evidence>
<dbReference type="GO" id="GO:0004674">
    <property type="term" value="F:protein serine/threonine kinase activity"/>
    <property type="evidence" value="ECO:0007669"/>
    <property type="project" value="UniProtKB-KW"/>
</dbReference>
<proteinExistence type="predicted"/>
<feature type="domain" description="Protein kinase" evidence="10">
    <location>
        <begin position="17"/>
        <end position="279"/>
    </location>
</feature>
<dbReference type="PROSITE" id="PS50011">
    <property type="entry name" value="PROTEIN_KINASE_DOM"/>
    <property type="match status" value="1"/>
</dbReference>
<dbReference type="CDD" id="cd14014">
    <property type="entry name" value="STKc_PknB_like"/>
    <property type="match status" value="1"/>
</dbReference>
<organism evidence="11 12">
    <name type="scientific">Geodermatophilus siccatus</name>
    <dbReference type="NCBI Taxonomy" id="1137991"/>
    <lineage>
        <taxon>Bacteria</taxon>
        <taxon>Bacillati</taxon>
        <taxon>Actinomycetota</taxon>
        <taxon>Actinomycetes</taxon>
        <taxon>Geodermatophilales</taxon>
        <taxon>Geodermatophilaceae</taxon>
        <taxon>Geodermatophilus</taxon>
    </lineage>
</organism>
<evidence type="ECO:0000256" key="8">
    <source>
        <dbReference type="SAM" id="MobiDB-lite"/>
    </source>
</evidence>
<gene>
    <name evidence="11" type="ORF">SAMN05660642_01562</name>
</gene>
<dbReference type="PROSITE" id="PS00107">
    <property type="entry name" value="PROTEIN_KINASE_ATP"/>
    <property type="match status" value="1"/>
</dbReference>
<dbReference type="PANTHER" id="PTHR43289">
    <property type="entry name" value="MITOGEN-ACTIVATED PROTEIN KINASE KINASE KINASE 20-RELATED"/>
    <property type="match status" value="1"/>
</dbReference>
<feature type="compositionally biased region" description="Pro residues" evidence="8">
    <location>
        <begin position="285"/>
        <end position="301"/>
    </location>
</feature>
<dbReference type="Gene3D" id="3.30.200.20">
    <property type="entry name" value="Phosphorylase Kinase, domain 1"/>
    <property type="match status" value="1"/>
</dbReference>